<dbReference type="OrthoDB" id="8828485at2"/>
<sequence>MRGARVTDELTSAQPLVTAEQAFPAMEELVLEARERLDLALHIFSPRTKTRSSAAHSRHIGDWGALIADALRRGVRTRLLLNDFDPVGAPEMHAAVWERLRLLADAVKPLPHGARTHLTVLVAHPGGQSGMALRTLIWPVARVKQARIVSQFRRKGRNLPPGLAERADRIPRWPPRRNFTATLHQKFLVADKSLAIVGGLDIDERRYDDPDHNRSAPETWHDVSVGVAGGTASDLADHFDRCWNIVRAEGASHAPTFVAMDPDCPLRFAAIEKRSVLRTGEPKPATPEKGMAVAATLPRPGRSPFRFGPVADLCQLERAHLDLIARARRYVYLESQFFRSSTIRDGLIAALGRNRALHAMLLLPGAPDVIAYEGEKSGVQRYGEWLQMRSLNRLTDLFGDRFAAYCITNDRTREEEIERDALYGKSMVYVHSKVAIADDDTAIVSSANLNGRSMRWDTEAGIVARDATFAASLREALWRAHIGGDTPTPDPVDDPAGAFGHWRTIADARRIAGAEANGTGIVPFPLEKTRRFAKRHILIPQEMV</sequence>
<accession>A0A3A8ALY6</accession>
<keyword evidence="8" id="KW-1185">Reference proteome</keyword>
<dbReference type="CDD" id="cd09105">
    <property type="entry name" value="PLDc_vPLD1_2_like_2"/>
    <property type="match status" value="1"/>
</dbReference>
<protein>
    <recommendedName>
        <fullName evidence="3">Phospholipase D</fullName>
    </recommendedName>
    <alternativeName>
        <fullName evidence="5">Choline phosphatase</fullName>
    </alternativeName>
</protein>
<feature type="domain" description="PLD phosphodiesterase" evidence="6">
    <location>
        <begin position="426"/>
        <end position="453"/>
    </location>
</feature>
<keyword evidence="4" id="KW-0964">Secreted</keyword>
<dbReference type="Gene3D" id="3.30.870.10">
    <property type="entry name" value="Endonuclease Chain A"/>
    <property type="match status" value="2"/>
</dbReference>
<dbReference type="PROSITE" id="PS50035">
    <property type="entry name" value="PLD"/>
    <property type="match status" value="2"/>
</dbReference>
<dbReference type="Pfam" id="PF13091">
    <property type="entry name" value="PLDc_2"/>
    <property type="match status" value="1"/>
</dbReference>
<reference evidence="7 8" key="1">
    <citation type="journal article" date="2018" name="Int. J. Syst. Bacteriol.">
        <title>Oceaniradius stylonemae gen. nov., sp. nov., isolated from a red alga, Stylonema cornu-cervi.</title>
        <authorList>
            <person name="Jeong S."/>
        </authorList>
    </citation>
    <scope>NUCLEOTIDE SEQUENCE [LARGE SCALE GENOMIC DNA]</scope>
    <source>
        <strain evidence="7 8">StC1</strain>
    </source>
</reference>
<evidence type="ECO:0000256" key="3">
    <source>
        <dbReference type="ARBA" id="ARBA00018392"/>
    </source>
</evidence>
<dbReference type="GO" id="GO:0032049">
    <property type="term" value="P:cardiolipin biosynthetic process"/>
    <property type="evidence" value="ECO:0007669"/>
    <property type="project" value="UniProtKB-ARBA"/>
</dbReference>
<evidence type="ECO:0000313" key="7">
    <source>
        <dbReference type="EMBL" id="RKF06923.1"/>
    </source>
</evidence>
<comment type="function">
    <text evidence="1">Could be a virulence factor.</text>
</comment>
<dbReference type="GO" id="GO:0005576">
    <property type="term" value="C:extracellular region"/>
    <property type="evidence" value="ECO:0007669"/>
    <property type="project" value="UniProtKB-SubCell"/>
</dbReference>
<gene>
    <name evidence="7" type="ORF">DEM25_009800</name>
</gene>
<dbReference type="InterPro" id="IPR025202">
    <property type="entry name" value="PLD-like_dom"/>
</dbReference>
<comment type="caution">
    <text evidence="7">The sequence shown here is derived from an EMBL/GenBank/DDBJ whole genome shotgun (WGS) entry which is preliminary data.</text>
</comment>
<dbReference type="PANTHER" id="PTHR21248">
    <property type="entry name" value="CARDIOLIPIN SYNTHASE"/>
    <property type="match status" value="1"/>
</dbReference>
<evidence type="ECO:0000256" key="5">
    <source>
        <dbReference type="ARBA" id="ARBA00029594"/>
    </source>
</evidence>
<evidence type="ECO:0000256" key="1">
    <source>
        <dbReference type="ARBA" id="ARBA00003145"/>
    </source>
</evidence>
<dbReference type="Pfam" id="PF00614">
    <property type="entry name" value="PLDc"/>
    <property type="match status" value="1"/>
</dbReference>
<name>A0A3A8ALY6_9HYPH</name>
<dbReference type="EMBL" id="QFWV02000005">
    <property type="protein sequence ID" value="RKF06923.1"/>
    <property type="molecule type" value="Genomic_DNA"/>
</dbReference>
<dbReference type="GO" id="GO:0030572">
    <property type="term" value="F:phosphatidyltransferase activity"/>
    <property type="evidence" value="ECO:0007669"/>
    <property type="project" value="UniProtKB-ARBA"/>
</dbReference>
<dbReference type="InterPro" id="IPR001736">
    <property type="entry name" value="PLipase_D/transphosphatidylase"/>
</dbReference>
<dbReference type="SMART" id="SM00155">
    <property type="entry name" value="PLDc"/>
    <property type="match status" value="2"/>
</dbReference>
<dbReference type="AlphaFoldDB" id="A0A3A8ALY6"/>
<dbReference type="RefSeq" id="WP_109766525.1">
    <property type="nucleotide sequence ID" value="NZ_QFWV02000005.1"/>
</dbReference>
<dbReference type="Proteomes" id="UP000246132">
    <property type="component" value="Unassembled WGS sequence"/>
</dbReference>
<comment type="subcellular location">
    <subcellularLocation>
        <location evidence="2">Secreted</location>
    </subcellularLocation>
</comment>
<evidence type="ECO:0000259" key="6">
    <source>
        <dbReference type="PROSITE" id="PS50035"/>
    </source>
</evidence>
<proteinExistence type="predicted"/>
<feature type="domain" description="PLD phosphodiesterase" evidence="6">
    <location>
        <begin position="179"/>
        <end position="206"/>
    </location>
</feature>
<evidence type="ECO:0000313" key="8">
    <source>
        <dbReference type="Proteomes" id="UP000246132"/>
    </source>
</evidence>
<organism evidence="7 8">
    <name type="scientific">Oceaniradius stylonematis</name>
    <dbReference type="NCBI Taxonomy" id="2184161"/>
    <lineage>
        <taxon>Bacteria</taxon>
        <taxon>Pseudomonadati</taxon>
        <taxon>Pseudomonadota</taxon>
        <taxon>Alphaproteobacteria</taxon>
        <taxon>Hyphomicrobiales</taxon>
        <taxon>Ahrensiaceae</taxon>
        <taxon>Oceaniradius</taxon>
    </lineage>
</organism>
<evidence type="ECO:0000256" key="4">
    <source>
        <dbReference type="ARBA" id="ARBA00022525"/>
    </source>
</evidence>
<dbReference type="PANTHER" id="PTHR21248:SF12">
    <property type="entry name" value="CARDIOLIPIN SYNTHASE C"/>
    <property type="match status" value="1"/>
</dbReference>
<evidence type="ECO:0000256" key="2">
    <source>
        <dbReference type="ARBA" id="ARBA00004613"/>
    </source>
</evidence>
<dbReference type="SUPFAM" id="SSF56024">
    <property type="entry name" value="Phospholipase D/nuclease"/>
    <property type="match status" value="2"/>
</dbReference>